<name>A0A9P7XS40_9FUNG</name>
<dbReference type="Gene3D" id="3.80.10.10">
    <property type="entry name" value="Ribonuclease Inhibitor"/>
    <property type="match status" value="1"/>
</dbReference>
<keyword evidence="4" id="KW-0408">Iron</keyword>
<dbReference type="Gene3D" id="1.10.630.10">
    <property type="entry name" value="Cytochrome P450"/>
    <property type="match status" value="1"/>
</dbReference>
<keyword evidence="5" id="KW-0808">Transferase</keyword>
<dbReference type="GO" id="GO:0020037">
    <property type="term" value="F:heme binding"/>
    <property type="evidence" value="ECO:0007669"/>
    <property type="project" value="InterPro"/>
</dbReference>
<dbReference type="AlphaFoldDB" id="A0A9P7XS40"/>
<dbReference type="Pfam" id="PF00067">
    <property type="entry name" value="p450"/>
    <property type="match status" value="1"/>
</dbReference>
<dbReference type="SUPFAM" id="SSF52047">
    <property type="entry name" value="RNI-like"/>
    <property type="match status" value="1"/>
</dbReference>
<dbReference type="SUPFAM" id="SSF48264">
    <property type="entry name" value="Cytochrome P450"/>
    <property type="match status" value="1"/>
</dbReference>
<dbReference type="GO" id="GO:0016301">
    <property type="term" value="F:kinase activity"/>
    <property type="evidence" value="ECO:0007669"/>
    <property type="project" value="UniProtKB-KW"/>
</dbReference>
<dbReference type="PANTHER" id="PTHR24296">
    <property type="entry name" value="CYTOCHROME P450"/>
    <property type="match status" value="1"/>
</dbReference>
<evidence type="ECO:0000256" key="4">
    <source>
        <dbReference type="ARBA" id="ARBA00023004"/>
    </source>
</evidence>
<evidence type="ECO:0000313" key="6">
    <source>
        <dbReference type="Proteomes" id="UP000707451"/>
    </source>
</evidence>
<accession>A0A9P7XS40</accession>
<keyword evidence="5" id="KW-0418">Kinase</keyword>
<dbReference type="GO" id="GO:0016705">
    <property type="term" value="F:oxidoreductase activity, acting on paired donors, with incorporation or reduction of molecular oxygen"/>
    <property type="evidence" value="ECO:0007669"/>
    <property type="project" value="InterPro"/>
</dbReference>
<dbReference type="EMBL" id="JAHRHY010000013">
    <property type="protein sequence ID" value="KAG9064711.1"/>
    <property type="molecule type" value="Genomic_DNA"/>
</dbReference>
<evidence type="ECO:0000256" key="3">
    <source>
        <dbReference type="ARBA" id="ARBA00023002"/>
    </source>
</evidence>
<proteinExistence type="inferred from homology"/>
<dbReference type="OrthoDB" id="2366725at2759"/>
<gene>
    <name evidence="5" type="primary">ALK2_1</name>
    <name evidence="5" type="ORF">KI688_002970</name>
</gene>
<dbReference type="InterPro" id="IPR036396">
    <property type="entry name" value="Cyt_P450_sf"/>
</dbReference>
<evidence type="ECO:0000313" key="5">
    <source>
        <dbReference type="EMBL" id="KAG9064711.1"/>
    </source>
</evidence>
<keyword evidence="6" id="KW-1185">Reference proteome</keyword>
<evidence type="ECO:0000256" key="2">
    <source>
        <dbReference type="ARBA" id="ARBA00022723"/>
    </source>
</evidence>
<protein>
    <submittedName>
        <fullName evidence="5">Protein kinase alk2</fullName>
    </submittedName>
</protein>
<dbReference type="GO" id="GO:0004497">
    <property type="term" value="F:monooxygenase activity"/>
    <property type="evidence" value="ECO:0007669"/>
    <property type="project" value="InterPro"/>
</dbReference>
<organism evidence="5 6">
    <name type="scientific">Linnemannia hyalina</name>
    <dbReference type="NCBI Taxonomy" id="64524"/>
    <lineage>
        <taxon>Eukaryota</taxon>
        <taxon>Fungi</taxon>
        <taxon>Fungi incertae sedis</taxon>
        <taxon>Mucoromycota</taxon>
        <taxon>Mortierellomycotina</taxon>
        <taxon>Mortierellomycetes</taxon>
        <taxon>Mortierellales</taxon>
        <taxon>Mortierellaceae</taxon>
        <taxon>Linnemannia</taxon>
    </lineage>
</organism>
<comment type="similarity">
    <text evidence="1">Belongs to the cytochrome P450 family.</text>
</comment>
<evidence type="ECO:0000256" key="1">
    <source>
        <dbReference type="ARBA" id="ARBA00010617"/>
    </source>
</evidence>
<keyword evidence="2" id="KW-0479">Metal-binding</keyword>
<reference evidence="5" key="1">
    <citation type="submission" date="2021-06" db="EMBL/GenBank/DDBJ databases">
        <title>Genome Sequence of Mortierella hyaline Strain SCG-10, a Cold-Adapted, Nitrate-Reducing Fungus Isolated from Soil in Minnesota, USA.</title>
        <authorList>
            <person name="Aldossari N."/>
        </authorList>
    </citation>
    <scope>NUCLEOTIDE SEQUENCE</scope>
    <source>
        <strain evidence="5">SCG-10</strain>
    </source>
</reference>
<dbReference type="GO" id="GO:0005506">
    <property type="term" value="F:iron ion binding"/>
    <property type="evidence" value="ECO:0007669"/>
    <property type="project" value="InterPro"/>
</dbReference>
<dbReference type="Proteomes" id="UP000707451">
    <property type="component" value="Unassembled WGS sequence"/>
</dbReference>
<sequence length="838" mass="95520">MVGQGSFRKLSSHIFNVNAFKSYTNDVFCQEAKLVIDYLSTAADSGKVLDLQKIFYLFTLSSFGEIAFDQTFGCLKNLEQEVELSVAFDRLNNALSERIVSPIWKIRDWNHNDLMQLFMDARDENDKPLSDEINTILAGHDTTTQALSWMFCAMHRSNASPDILFQITEETDSILEGKLHTYESIKQQKCAEAFFLETLRLYPSVPQNLKQSVQDDVLPGGVSVYKGESTRSMEHALACEKVFAIPELLVLIRAHLTKRDLSRLMSVSKNFNDIFFPVFYNDVNLLRCSYIFSRYVATQSLILSAPHIRKVTMDDEFLAMYSKGVVAFMDNSTTAVNHNRLHLTHTIPLPPMELLSGLTYVPSPGPQLETRTKYRQRGMNFMRLCWAIELSPLLTQLSAGDLFLGNSHEPGALTRVIGGLVHLRKLELLVQGSEVLWTRLLVGIARHCPAMVQEIRLAWARKDCNYLNVLKLDQLDTTDEEESRLPLPQEPLRYLTKLDLEEGYYYLFRDIYPLLARCPYLTTLSPPPCGYPEDRTLIVTYVSQHCPKLRRVYRRATNREVNGTTTLGAILGALPRNSLHHLSVNHQNRCGSNICRTIPNHYESLMSIKFPGCVGLDSAVILGILLNCPSVEEFEVQGFEGHLWQVSITMEDAGEEPWASGRIRVLELAIDMGDINELYYPIPPEEPSGRQMARMKQLETFYKRIAAQHRLTNLCLKIAHTPADRTRKASTIAILSSRQCWTWNLLRMHQNRHMEDQGGVHHFLQHRMKSRPVGSRPDAMRHPGDIQDSELLEPAYQAESALEQKLQTVVSLEQAQVWSFSQWTPRDNSSKVVIEPKI</sequence>
<dbReference type="InterPro" id="IPR001128">
    <property type="entry name" value="Cyt_P450"/>
</dbReference>
<comment type="caution">
    <text evidence="5">The sequence shown here is derived from an EMBL/GenBank/DDBJ whole genome shotgun (WGS) entry which is preliminary data.</text>
</comment>
<keyword evidence="3" id="KW-0560">Oxidoreductase</keyword>
<dbReference type="InterPro" id="IPR032675">
    <property type="entry name" value="LRR_dom_sf"/>
</dbReference>